<dbReference type="PRINTS" id="PR00838">
    <property type="entry name" value="V5ALLERGEN"/>
</dbReference>
<feature type="signal peptide" evidence="5">
    <location>
        <begin position="1"/>
        <end position="19"/>
    </location>
</feature>
<dbReference type="InterPro" id="IPR014044">
    <property type="entry name" value="CAP_dom"/>
</dbReference>
<keyword evidence="4 5" id="KW-0732">Signal</keyword>
<evidence type="ECO:0000256" key="3">
    <source>
        <dbReference type="ARBA" id="ARBA00022525"/>
    </source>
</evidence>
<dbReference type="OrthoDB" id="414826at2759"/>
<evidence type="ECO:0000256" key="5">
    <source>
        <dbReference type="SAM" id="SignalP"/>
    </source>
</evidence>
<protein>
    <recommendedName>
        <fullName evidence="6">SCP domain-containing protein</fullName>
    </recommendedName>
</protein>
<dbReference type="InterPro" id="IPR035940">
    <property type="entry name" value="CAP_sf"/>
</dbReference>
<comment type="similarity">
    <text evidence="2">Belongs to the CRISP family.</text>
</comment>
<accession>A0A7R8UVF3</accession>
<evidence type="ECO:0000256" key="2">
    <source>
        <dbReference type="ARBA" id="ARBA00009923"/>
    </source>
</evidence>
<dbReference type="PANTHER" id="PTHR10334">
    <property type="entry name" value="CYSTEINE-RICH SECRETORY PROTEIN-RELATED"/>
    <property type="match status" value="1"/>
</dbReference>
<dbReference type="OMA" id="MWFDEVQ"/>
<dbReference type="EMBL" id="LR899012">
    <property type="protein sequence ID" value="CAD7087250.1"/>
    <property type="molecule type" value="Genomic_DNA"/>
</dbReference>
<evidence type="ECO:0000313" key="7">
    <source>
        <dbReference type="EMBL" id="CAD7087250.1"/>
    </source>
</evidence>
<evidence type="ECO:0000259" key="6">
    <source>
        <dbReference type="SMART" id="SM00198"/>
    </source>
</evidence>
<keyword evidence="3" id="KW-0964">Secreted</keyword>
<dbReference type="PIRSF" id="PIRSF038921">
    <property type="entry name" value="P14a"/>
    <property type="match status" value="1"/>
</dbReference>
<dbReference type="InterPro" id="IPR001283">
    <property type="entry name" value="CRISP-related"/>
</dbReference>
<evidence type="ECO:0000256" key="4">
    <source>
        <dbReference type="ARBA" id="ARBA00022729"/>
    </source>
</evidence>
<organism evidence="7 8">
    <name type="scientific">Hermetia illucens</name>
    <name type="common">Black soldier fly</name>
    <dbReference type="NCBI Taxonomy" id="343691"/>
    <lineage>
        <taxon>Eukaryota</taxon>
        <taxon>Metazoa</taxon>
        <taxon>Ecdysozoa</taxon>
        <taxon>Arthropoda</taxon>
        <taxon>Hexapoda</taxon>
        <taxon>Insecta</taxon>
        <taxon>Pterygota</taxon>
        <taxon>Neoptera</taxon>
        <taxon>Endopterygota</taxon>
        <taxon>Diptera</taxon>
        <taxon>Brachycera</taxon>
        <taxon>Stratiomyomorpha</taxon>
        <taxon>Stratiomyidae</taxon>
        <taxon>Hermetiinae</taxon>
        <taxon>Hermetia</taxon>
    </lineage>
</organism>
<dbReference type="SUPFAM" id="SSF55797">
    <property type="entry name" value="PR-1-like"/>
    <property type="match status" value="1"/>
</dbReference>
<dbReference type="SMART" id="SM00198">
    <property type="entry name" value="SCP"/>
    <property type="match status" value="1"/>
</dbReference>
<dbReference type="AlphaFoldDB" id="A0A7R8UVF3"/>
<name>A0A7R8UVF3_HERIL</name>
<dbReference type="Pfam" id="PF00188">
    <property type="entry name" value="CAP"/>
    <property type="match status" value="1"/>
</dbReference>
<sequence>MDKLQIVLILAFFLTYCNTQIRYCAPELCPSGVHIACQNQNRLFSPDCKAPRHLVNITRFKNLIVYNHNLYRHRVASGSMKRFRPAERMTTMLWDDELAYLAALNSITCKMEHDECRNTWRFKYSGQNLARRYSKPNIYTPRDIIVASIDGWFNEYKITTMADIRNYQSSSRMIGHFTVMMNDKNNRVGCALTKHSPHGGAEYYFACNYASTNVINKPVYKEGRAASKCTTGTNHLFSGLCRSYEPIDVNRWF</sequence>
<keyword evidence="8" id="KW-1185">Reference proteome</keyword>
<feature type="domain" description="SCP" evidence="6">
    <location>
        <begin position="59"/>
        <end position="216"/>
    </location>
</feature>
<dbReference type="InParanoid" id="A0A7R8UVF3"/>
<dbReference type="Gene3D" id="3.40.33.10">
    <property type="entry name" value="CAP"/>
    <property type="match status" value="1"/>
</dbReference>
<dbReference type="Proteomes" id="UP000594454">
    <property type="component" value="Chromosome 4"/>
</dbReference>
<gene>
    <name evidence="7" type="ORF">HERILL_LOCUS9969</name>
</gene>
<evidence type="ECO:0000256" key="1">
    <source>
        <dbReference type="ARBA" id="ARBA00004613"/>
    </source>
</evidence>
<proteinExistence type="inferred from homology"/>
<dbReference type="CDD" id="cd05380">
    <property type="entry name" value="CAP_euk"/>
    <property type="match status" value="1"/>
</dbReference>
<reference evidence="7 8" key="1">
    <citation type="submission" date="2020-11" db="EMBL/GenBank/DDBJ databases">
        <authorList>
            <person name="Wallbank WR R."/>
            <person name="Pardo Diaz C."/>
            <person name="Kozak K."/>
            <person name="Martin S."/>
            <person name="Jiggins C."/>
            <person name="Moest M."/>
            <person name="Warren A I."/>
            <person name="Generalovic N T."/>
            <person name="Byers J.R.P. K."/>
            <person name="Montejo-Kovacevich G."/>
            <person name="Yen C E."/>
        </authorList>
    </citation>
    <scope>NUCLEOTIDE SEQUENCE [LARGE SCALE GENOMIC DNA]</scope>
</reference>
<comment type="subcellular location">
    <subcellularLocation>
        <location evidence="1">Secreted</location>
    </subcellularLocation>
</comment>
<feature type="chain" id="PRO_5030906916" description="SCP domain-containing protein" evidence="5">
    <location>
        <begin position="20"/>
        <end position="253"/>
    </location>
</feature>
<dbReference type="InterPro" id="IPR002413">
    <property type="entry name" value="V5_allergen-like"/>
</dbReference>
<dbReference type="InterPro" id="IPR034763">
    <property type="entry name" value="P14a_insect"/>
</dbReference>
<dbReference type="GO" id="GO:0005576">
    <property type="term" value="C:extracellular region"/>
    <property type="evidence" value="ECO:0007669"/>
    <property type="project" value="UniProtKB-SubCell"/>
</dbReference>
<evidence type="ECO:0000313" key="8">
    <source>
        <dbReference type="Proteomes" id="UP000594454"/>
    </source>
</evidence>